<proteinExistence type="predicted"/>
<feature type="domain" description="N-terminal" evidence="1">
    <location>
        <begin position="9"/>
        <end position="110"/>
    </location>
</feature>
<dbReference type="Proteomes" id="UP000185924">
    <property type="component" value="Unassembled WGS sequence"/>
</dbReference>
<dbReference type="RefSeq" id="WP_076422157.1">
    <property type="nucleotide sequence ID" value="NZ_FTNM01000003.1"/>
</dbReference>
<organism evidence="3 4">
    <name type="scientific">Pontibacter lucknowensis</name>
    <dbReference type="NCBI Taxonomy" id="1077936"/>
    <lineage>
        <taxon>Bacteria</taxon>
        <taxon>Pseudomonadati</taxon>
        <taxon>Bacteroidota</taxon>
        <taxon>Cytophagia</taxon>
        <taxon>Cytophagales</taxon>
        <taxon>Hymenobacteraceae</taxon>
        <taxon>Pontibacter</taxon>
    </lineage>
</organism>
<dbReference type="EMBL" id="FTNM01000003">
    <property type="protein sequence ID" value="SIR08597.1"/>
    <property type="molecule type" value="Genomic_DNA"/>
</dbReference>
<keyword evidence="4" id="KW-1185">Reference proteome</keyword>
<dbReference type="Pfam" id="PF08401">
    <property type="entry name" value="ArdcN"/>
    <property type="match status" value="1"/>
</dbReference>
<accession>A0A1N6Y220</accession>
<feature type="domain" description="Polyvalent protein metallopeptidase" evidence="2">
    <location>
        <begin position="169"/>
        <end position="285"/>
    </location>
</feature>
<dbReference type="STRING" id="1077936.SAMN05421545_2212"/>
<evidence type="ECO:0000313" key="4">
    <source>
        <dbReference type="Proteomes" id="UP000185924"/>
    </source>
</evidence>
<evidence type="ECO:0000259" key="2">
    <source>
        <dbReference type="Pfam" id="PF18818"/>
    </source>
</evidence>
<dbReference type="GO" id="GO:0003697">
    <property type="term" value="F:single-stranded DNA binding"/>
    <property type="evidence" value="ECO:0007669"/>
    <property type="project" value="InterPro"/>
</dbReference>
<sequence length="314" mass="35709">MNAYQKFNRLAEQVTNEIIAELQQGKAIWQKPWSSYGLPKNYASGRPYEGFNAFYLHHVTEKNNYTAPYFLTFKQAQELGGRVRKGQKGTPIVYWKIYEAKDKEQPVDLAAEGKDRPCSRFVPFLWTVFNIDQVEGVDFRLPTMPERSGPQILEACQHVVDGFPQPSPKVLHGGTQAYYAPVKDIVQMPDPRRFLTPEAYHATLFHELIHATGHHTRLNRFTEEDKVSRFGNEAYSKEELVAEMGASFLCAFTGIREAVFQNSVAYLQGWISRLREDKTMIIYAGTRAFKAASYILDLKAEQDNGASPADKQAA</sequence>
<dbReference type="InterPro" id="IPR013610">
    <property type="entry name" value="ArdC_N"/>
</dbReference>
<dbReference type="Pfam" id="PF18818">
    <property type="entry name" value="MPTase-PolyVal"/>
    <property type="match status" value="1"/>
</dbReference>
<dbReference type="OrthoDB" id="9792687at2"/>
<reference evidence="4" key="1">
    <citation type="submission" date="2017-01" db="EMBL/GenBank/DDBJ databases">
        <authorList>
            <person name="Varghese N."/>
            <person name="Submissions S."/>
        </authorList>
    </citation>
    <scope>NUCLEOTIDE SEQUENCE [LARGE SCALE GENOMIC DNA]</scope>
    <source>
        <strain evidence="4">DM9</strain>
    </source>
</reference>
<evidence type="ECO:0000259" key="1">
    <source>
        <dbReference type="Pfam" id="PF08401"/>
    </source>
</evidence>
<dbReference type="AlphaFoldDB" id="A0A1N6Y220"/>
<dbReference type="InterPro" id="IPR041459">
    <property type="entry name" value="MPTase-PolyVal"/>
</dbReference>
<dbReference type="PIRSF" id="PIRSF037112">
    <property type="entry name" value="Antirestriction_ArdC"/>
    <property type="match status" value="1"/>
</dbReference>
<dbReference type="InterPro" id="IPR017113">
    <property type="entry name" value="Antirestriction_ArdC"/>
</dbReference>
<protein>
    <submittedName>
        <fullName evidence="3">Antirestriction protein ArdC</fullName>
    </submittedName>
</protein>
<name>A0A1N6Y220_9BACT</name>
<gene>
    <name evidence="3" type="ORF">SAMN05421545_2212</name>
</gene>
<evidence type="ECO:0000313" key="3">
    <source>
        <dbReference type="EMBL" id="SIR08597.1"/>
    </source>
</evidence>